<protein>
    <submittedName>
        <fullName evidence="2">Glycosyltransferase family 64 protein</fullName>
    </submittedName>
</protein>
<keyword evidence="1" id="KW-1133">Transmembrane helix</keyword>
<evidence type="ECO:0000313" key="3">
    <source>
        <dbReference type="Proteomes" id="UP000076744"/>
    </source>
</evidence>
<accession>A0A168CJV2</accession>
<dbReference type="EMBL" id="AZHB01000003">
    <property type="protein sequence ID" value="OAA71466.1"/>
    <property type="molecule type" value="Genomic_DNA"/>
</dbReference>
<dbReference type="STRING" id="1081104.A0A168CJV2"/>
<keyword evidence="1" id="KW-0472">Membrane</keyword>
<dbReference type="Proteomes" id="UP000076744">
    <property type="component" value="Unassembled WGS sequence"/>
</dbReference>
<dbReference type="Gene3D" id="3.90.550.10">
    <property type="entry name" value="Spore Coat Polysaccharide Biosynthesis Protein SpsA, Chain A"/>
    <property type="match status" value="1"/>
</dbReference>
<feature type="transmembrane region" description="Helical" evidence="1">
    <location>
        <begin position="12"/>
        <end position="36"/>
    </location>
</feature>
<dbReference type="GeneID" id="30018309"/>
<evidence type="ECO:0000313" key="2">
    <source>
        <dbReference type="EMBL" id="OAA71466.1"/>
    </source>
</evidence>
<dbReference type="RefSeq" id="XP_018707347.1">
    <property type="nucleotide sequence ID" value="XM_018845624.1"/>
</dbReference>
<organism evidence="2 3">
    <name type="scientific">Cordyceps fumosorosea (strain ARSEF 2679)</name>
    <name type="common">Isaria fumosorosea</name>
    <dbReference type="NCBI Taxonomy" id="1081104"/>
    <lineage>
        <taxon>Eukaryota</taxon>
        <taxon>Fungi</taxon>
        <taxon>Dikarya</taxon>
        <taxon>Ascomycota</taxon>
        <taxon>Pezizomycotina</taxon>
        <taxon>Sordariomycetes</taxon>
        <taxon>Hypocreomycetidae</taxon>
        <taxon>Hypocreales</taxon>
        <taxon>Cordycipitaceae</taxon>
        <taxon>Cordyceps</taxon>
    </lineage>
</organism>
<evidence type="ECO:0000256" key="1">
    <source>
        <dbReference type="SAM" id="Phobius"/>
    </source>
</evidence>
<dbReference type="InterPro" id="IPR029044">
    <property type="entry name" value="Nucleotide-diphossugar_trans"/>
</dbReference>
<dbReference type="AlphaFoldDB" id="A0A168CJV2"/>
<proteinExistence type="predicted"/>
<reference evidence="2 3" key="1">
    <citation type="journal article" date="2016" name="Genome Biol. Evol.">
        <title>Divergent and convergent evolution of fungal pathogenicity.</title>
        <authorList>
            <person name="Shang Y."/>
            <person name="Xiao G."/>
            <person name="Zheng P."/>
            <person name="Cen K."/>
            <person name="Zhan S."/>
            <person name="Wang C."/>
        </authorList>
    </citation>
    <scope>NUCLEOTIDE SEQUENCE [LARGE SCALE GENOMIC DNA]</scope>
    <source>
        <strain evidence="2 3">ARSEF 2679</strain>
    </source>
</reference>
<comment type="caution">
    <text evidence="2">The sequence shown here is derived from an EMBL/GenBank/DDBJ whole genome shotgun (WGS) entry which is preliminary data.</text>
</comment>
<gene>
    <name evidence="2" type="ORF">ISF_02017</name>
</gene>
<dbReference type="OrthoDB" id="4860491at2759"/>
<name>A0A168CJV2_CORFA</name>
<sequence>MPLSRLCQRPLLISLVVFVPLAIYLLLIVGGAGSAIPRERSAWARSWNLTLRNHRELLDDRFTLALSTFHKPKELQHTLDILLGNKIPSLLEIVVIWNDRDEEMPTGYVNPHGVEVRYRKPPRDSLNEKLWNAVLPYPRRSSL</sequence>
<keyword evidence="3" id="KW-1185">Reference proteome</keyword>
<keyword evidence="2" id="KW-0808">Transferase</keyword>
<keyword evidence="1" id="KW-0812">Transmembrane</keyword>
<dbReference type="GO" id="GO:0016740">
    <property type="term" value="F:transferase activity"/>
    <property type="evidence" value="ECO:0007669"/>
    <property type="project" value="UniProtKB-KW"/>
</dbReference>